<dbReference type="NCBIfam" id="NF041320">
    <property type="entry name" value="pfkB_Halo"/>
    <property type="match status" value="1"/>
</dbReference>
<dbReference type="CDD" id="cd01164">
    <property type="entry name" value="FruK_PfkB_like"/>
    <property type="match status" value="1"/>
</dbReference>
<proteinExistence type="inferred from homology"/>
<dbReference type="InterPro" id="IPR017583">
    <property type="entry name" value="Tagatose/fructose_Pkinase"/>
</dbReference>
<keyword evidence="8" id="KW-1185">Reference proteome</keyword>
<dbReference type="PIRSF" id="PIRSF000535">
    <property type="entry name" value="1PFK/6PFK/LacC"/>
    <property type="match status" value="1"/>
</dbReference>
<keyword evidence="3" id="KW-0547">Nucleotide-binding</keyword>
<keyword evidence="2" id="KW-0808">Transferase</keyword>
<evidence type="ECO:0000313" key="8">
    <source>
        <dbReference type="Proteomes" id="UP000283805"/>
    </source>
</evidence>
<name>A0A419WRH5_9EURY</name>
<dbReference type="OrthoDB" id="199813at2157"/>
<dbReference type="GO" id="GO:0008443">
    <property type="term" value="F:phosphofructokinase activity"/>
    <property type="evidence" value="ECO:0007669"/>
    <property type="project" value="TreeGrafter"/>
</dbReference>
<evidence type="ECO:0000256" key="4">
    <source>
        <dbReference type="ARBA" id="ARBA00022777"/>
    </source>
</evidence>
<keyword evidence="4 7" id="KW-0418">Kinase</keyword>
<dbReference type="InterPro" id="IPR011611">
    <property type="entry name" value="PfkB_dom"/>
</dbReference>
<feature type="domain" description="Carbohydrate kinase PfkB" evidence="6">
    <location>
        <begin position="7"/>
        <end position="285"/>
    </location>
</feature>
<dbReference type="NCBIfam" id="TIGR03168">
    <property type="entry name" value="1-PFK"/>
    <property type="match status" value="1"/>
</dbReference>
<dbReference type="InterPro" id="IPR054902">
    <property type="entry name" value="pfkB_Halo"/>
</dbReference>
<dbReference type="PANTHER" id="PTHR46566:SF2">
    <property type="entry name" value="ATP-DEPENDENT 6-PHOSPHOFRUCTOKINASE ISOZYME 2"/>
    <property type="match status" value="1"/>
</dbReference>
<keyword evidence="5" id="KW-0067">ATP-binding</keyword>
<organism evidence="7 8">
    <name type="scientific">Halopiger aswanensis</name>
    <dbReference type="NCBI Taxonomy" id="148449"/>
    <lineage>
        <taxon>Archaea</taxon>
        <taxon>Methanobacteriati</taxon>
        <taxon>Methanobacteriota</taxon>
        <taxon>Stenosarchaea group</taxon>
        <taxon>Halobacteria</taxon>
        <taxon>Halobacteriales</taxon>
        <taxon>Natrialbaceae</taxon>
        <taxon>Halopiger</taxon>
    </lineage>
</organism>
<evidence type="ECO:0000259" key="6">
    <source>
        <dbReference type="Pfam" id="PF00294"/>
    </source>
</evidence>
<dbReference type="RefSeq" id="WP_120243485.1">
    <property type="nucleotide sequence ID" value="NZ_RAPO01000001.1"/>
</dbReference>
<dbReference type="Proteomes" id="UP000283805">
    <property type="component" value="Unassembled WGS sequence"/>
</dbReference>
<dbReference type="PANTHER" id="PTHR46566">
    <property type="entry name" value="1-PHOSPHOFRUCTOKINASE-RELATED"/>
    <property type="match status" value="1"/>
</dbReference>
<dbReference type="GO" id="GO:0005829">
    <property type="term" value="C:cytosol"/>
    <property type="evidence" value="ECO:0007669"/>
    <property type="project" value="TreeGrafter"/>
</dbReference>
<comment type="similarity">
    <text evidence="1">Belongs to the carbohydrate kinase PfkB family.</text>
</comment>
<accession>A0A419WRH5</accession>
<dbReference type="PROSITE" id="PS00584">
    <property type="entry name" value="PFKB_KINASES_2"/>
    <property type="match status" value="1"/>
</dbReference>
<dbReference type="InterPro" id="IPR029056">
    <property type="entry name" value="Ribokinase-like"/>
</dbReference>
<evidence type="ECO:0000256" key="2">
    <source>
        <dbReference type="ARBA" id="ARBA00022679"/>
    </source>
</evidence>
<dbReference type="InterPro" id="IPR002173">
    <property type="entry name" value="Carboh/pur_kinase_PfkB_CS"/>
</dbReference>
<gene>
    <name evidence="7" type="ORF">ATJ93_1016</name>
</gene>
<evidence type="ECO:0000256" key="3">
    <source>
        <dbReference type="ARBA" id="ARBA00022741"/>
    </source>
</evidence>
<evidence type="ECO:0000313" key="7">
    <source>
        <dbReference type="EMBL" id="RKD98016.1"/>
    </source>
</evidence>
<dbReference type="GO" id="GO:0005524">
    <property type="term" value="F:ATP binding"/>
    <property type="evidence" value="ECO:0007669"/>
    <property type="project" value="UniProtKB-KW"/>
</dbReference>
<evidence type="ECO:0000256" key="1">
    <source>
        <dbReference type="ARBA" id="ARBA00010688"/>
    </source>
</evidence>
<evidence type="ECO:0000256" key="5">
    <source>
        <dbReference type="ARBA" id="ARBA00022840"/>
    </source>
</evidence>
<dbReference type="Gene3D" id="3.40.1190.20">
    <property type="match status" value="1"/>
</dbReference>
<dbReference type="SUPFAM" id="SSF53613">
    <property type="entry name" value="Ribokinase-like"/>
    <property type="match status" value="1"/>
</dbReference>
<reference evidence="7 8" key="1">
    <citation type="submission" date="2018-09" db="EMBL/GenBank/DDBJ databases">
        <title>Genomic Encyclopedia of Archaeal and Bacterial Type Strains, Phase II (KMG-II): from individual species to whole genera.</title>
        <authorList>
            <person name="Goeker M."/>
        </authorList>
    </citation>
    <scope>NUCLEOTIDE SEQUENCE [LARGE SCALE GENOMIC DNA]</scope>
    <source>
        <strain evidence="7 8">DSM 13151</strain>
    </source>
</reference>
<protein>
    <submittedName>
        <fullName evidence="7">Fructose-1-phosphate kinase</fullName>
    </submittedName>
</protein>
<comment type="caution">
    <text evidence="7">The sequence shown here is derived from an EMBL/GenBank/DDBJ whole genome shotgun (WGS) entry which is preliminary data.</text>
</comment>
<dbReference type="EMBL" id="RAPO01000001">
    <property type="protein sequence ID" value="RKD98016.1"/>
    <property type="molecule type" value="Genomic_DNA"/>
</dbReference>
<dbReference type="AlphaFoldDB" id="A0A419WRH5"/>
<sequence length="302" mass="32088">MILTVTLNPAVDHTITVEGDLEPDVVKRASMSQYDPGGKGINVSKYLSGLGVDSTATGLMGGFLGSYIEDQLSRQKIPNDFVEMGGCTRLNTTILTDDEEYKVNQSGHNVKKETVREVVNKVREHDPEMVVIAGSLPPNLGPATIDRIARAGSWRTVVDVQGDLLKGLQSDYFLCKPNRRELGTATGMPVHTDEECVEAAEALREEGFEHVVASLGDDGALLASPDGVYRADARDVEVVDTVGAGDALLAGILSTFARGQSGTAALRMGITVAAEVVSVPGTTVPEMSGLRSDSTDVPLFTR</sequence>
<dbReference type="Pfam" id="PF00294">
    <property type="entry name" value="PfkB"/>
    <property type="match status" value="1"/>
</dbReference>